<reference evidence="2" key="1">
    <citation type="submission" date="2014-01" db="EMBL/GenBank/DDBJ databases">
        <authorList>
            <person name="Brown-Elliot B."/>
            <person name="Wallace R."/>
            <person name="Lenaerts A."/>
            <person name="Ordway D."/>
            <person name="DeGroote M.A."/>
            <person name="Parker T."/>
            <person name="Sizemore C."/>
            <person name="Tallon L.J."/>
            <person name="Sadzewicz L.K."/>
            <person name="Sengamalay N."/>
            <person name="Fraser C.M."/>
            <person name="Hine E."/>
            <person name="Shefchek K.A."/>
            <person name="Das S.P."/>
            <person name="Tettelin H."/>
        </authorList>
    </citation>
    <scope>NUCLEOTIDE SEQUENCE [LARGE SCALE GENOMIC DNA]</scope>
    <source>
        <strain evidence="2">4042</strain>
    </source>
</reference>
<gene>
    <name evidence="2" type="ORF">I553_7339</name>
</gene>
<evidence type="ECO:0008006" key="3">
    <source>
        <dbReference type="Google" id="ProtNLM"/>
    </source>
</evidence>
<proteinExistence type="predicted"/>
<evidence type="ECO:0000313" key="2">
    <source>
        <dbReference type="EMBL" id="EUA76363.1"/>
    </source>
</evidence>
<feature type="signal peptide" evidence="1">
    <location>
        <begin position="1"/>
        <end position="22"/>
    </location>
</feature>
<dbReference type="EMBL" id="JAOB01000006">
    <property type="protein sequence ID" value="EUA76363.1"/>
    <property type="molecule type" value="Genomic_DNA"/>
</dbReference>
<protein>
    <recommendedName>
        <fullName evidence="3">Polymorphic PE/PPE family protein</fullName>
    </recommendedName>
</protein>
<feature type="chain" id="PRO_5004984372" description="Polymorphic PE/PPE family protein" evidence="1">
    <location>
        <begin position="23"/>
        <end position="121"/>
    </location>
</feature>
<comment type="caution">
    <text evidence="2">The sequence shown here is derived from an EMBL/GenBank/DDBJ whole genome shotgun (WGS) entry which is preliminary data.</text>
</comment>
<name>X8E8S2_MYCXE</name>
<keyword evidence="1" id="KW-0732">Signal</keyword>
<dbReference type="PATRIC" id="fig|1299334.3.peg.369"/>
<organism evidence="2">
    <name type="scientific">Mycobacterium xenopi 4042</name>
    <dbReference type="NCBI Taxonomy" id="1299334"/>
    <lineage>
        <taxon>Bacteria</taxon>
        <taxon>Bacillati</taxon>
        <taxon>Actinomycetota</taxon>
        <taxon>Actinomycetes</taxon>
        <taxon>Mycobacteriales</taxon>
        <taxon>Mycobacteriaceae</taxon>
        <taxon>Mycobacterium</taxon>
    </lineage>
</organism>
<evidence type="ECO:0000256" key="1">
    <source>
        <dbReference type="SAM" id="SignalP"/>
    </source>
</evidence>
<sequence>MRCWRAGLTVLPMALPAIPARAMPLTKLPGFPGIAAGAAAVLVNGTAKAAARIAGAAVAQPRGTDSAPSEDAWPMLADTGGVVLKPAPAGPSGSGGAAGMARLARRPNDAFGGLRSFALLL</sequence>
<dbReference type="AlphaFoldDB" id="X8E8S2"/>
<accession>X8E8S2</accession>